<evidence type="ECO:0000256" key="1">
    <source>
        <dbReference type="SAM" id="MobiDB-lite"/>
    </source>
</evidence>
<dbReference type="AlphaFoldDB" id="A0A177T8A2"/>
<name>A0A177T8A2_9BASI</name>
<feature type="region of interest" description="Disordered" evidence="1">
    <location>
        <begin position="94"/>
        <end position="123"/>
    </location>
</feature>
<reference evidence="4" key="2">
    <citation type="journal article" date="2019" name="IMA Fungus">
        <title>Genome sequencing and comparison of five Tilletia species to identify candidate genes for the detection of regulated species infecting wheat.</title>
        <authorList>
            <person name="Nguyen H.D.T."/>
            <person name="Sultana T."/>
            <person name="Kesanakurti P."/>
            <person name="Hambleton S."/>
        </authorList>
    </citation>
    <scope>NUCLEOTIDE SEQUENCE</scope>
    <source>
        <strain evidence="4">DAOMC 238032</strain>
    </source>
</reference>
<evidence type="ECO:0000313" key="3">
    <source>
        <dbReference type="EMBL" id="CAD6912164.1"/>
    </source>
</evidence>
<sequence length="150" mass="14656">MKFIGAAAILALSASMAVAEPIARATPAAVKRQALPTDFSQFSDDPQVLSSYYAQATSALDQAASAGAPSSLISVQRSSLDAVFSTAFAALSSASASGFTKPTGSSSSASATSSSSKGSNSGGSPTLSFDMPVSLALTGVAGLLAAVLAL</sequence>
<evidence type="ECO:0000256" key="2">
    <source>
        <dbReference type="SAM" id="SignalP"/>
    </source>
</evidence>
<feature type="signal peptide" evidence="2">
    <location>
        <begin position="1"/>
        <end position="19"/>
    </location>
</feature>
<dbReference type="EMBL" id="CAJHJG010001408">
    <property type="protein sequence ID" value="CAD6912164.1"/>
    <property type="molecule type" value="Genomic_DNA"/>
</dbReference>
<evidence type="ECO:0000313" key="5">
    <source>
        <dbReference type="Proteomes" id="UP000077671"/>
    </source>
</evidence>
<keyword evidence="2" id="KW-0732">Signal</keyword>
<dbReference type="Proteomes" id="UP000077671">
    <property type="component" value="Unassembled WGS sequence"/>
</dbReference>
<dbReference type="Proteomes" id="UP000836402">
    <property type="component" value="Unassembled WGS sequence"/>
</dbReference>
<proteinExistence type="predicted"/>
<comment type="caution">
    <text evidence="4">The sequence shown here is derived from an EMBL/GenBank/DDBJ whole genome shotgun (WGS) entry which is preliminary data.</text>
</comment>
<protein>
    <submittedName>
        <fullName evidence="4">Uncharacterized protein</fullName>
    </submittedName>
</protein>
<evidence type="ECO:0000313" key="4">
    <source>
        <dbReference type="EMBL" id="KAE8241852.1"/>
    </source>
</evidence>
<reference evidence="3" key="3">
    <citation type="submission" date="2020-10" db="EMBL/GenBank/DDBJ databases">
        <authorList>
            <person name="Sedaghatjoo S."/>
        </authorList>
    </citation>
    <scope>NUCLEOTIDE SEQUENCE</scope>
    <source>
        <strain evidence="3">AZH3</strain>
    </source>
</reference>
<organism evidence="4 5">
    <name type="scientific">Tilletia caries</name>
    <name type="common">wheat bunt fungus</name>
    <dbReference type="NCBI Taxonomy" id="13290"/>
    <lineage>
        <taxon>Eukaryota</taxon>
        <taxon>Fungi</taxon>
        <taxon>Dikarya</taxon>
        <taxon>Basidiomycota</taxon>
        <taxon>Ustilaginomycotina</taxon>
        <taxon>Exobasidiomycetes</taxon>
        <taxon>Tilletiales</taxon>
        <taxon>Tilletiaceae</taxon>
        <taxon>Tilletia</taxon>
    </lineage>
</organism>
<accession>A0A177T8A2</accession>
<gene>
    <name evidence="4" type="ORF">A4X03_0g8074</name>
    <name evidence="3" type="ORF">JKIAZH3_G5352</name>
</gene>
<reference evidence="4" key="1">
    <citation type="submission" date="2016-04" db="EMBL/GenBank/DDBJ databases">
        <authorList>
            <person name="Nguyen H.D."/>
            <person name="Kesanakurti P."/>
            <person name="Cullis J."/>
            <person name="Levesque C.A."/>
            <person name="Hambleton S."/>
        </authorList>
    </citation>
    <scope>NUCLEOTIDE SEQUENCE</scope>
    <source>
        <strain evidence="4">DAOMC 238032</strain>
    </source>
</reference>
<evidence type="ECO:0000313" key="6">
    <source>
        <dbReference type="Proteomes" id="UP000836402"/>
    </source>
</evidence>
<keyword evidence="6" id="KW-1185">Reference proteome</keyword>
<feature type="chain" id="PRO_5044550115" evidence="2">
    <location>
        <begin position="20"/>
        <end position="150"/>
    </location>
</feature>
<dbReference type="EMBL" id="LWDD02002217">
    <property type="protein sequence ID" value="KAE8241852.1"/>
    <property type="molecule type" value="Genomic_DNA"/>
</dbReference>